<accession>A0A221SYU9</accession>
<dbReference type="Proteomes" id="UP000259030">
    <property type="component" value="Chromosome"/>
</dbReference>
<dbReference type="KEGG" id="dfc:DFI_13195"/>
<organism evidence="2 3">
    <name type="scientific">Deinococcus ficus</name>
    <dbReference type="NCBI Taxonomy" id="317577"/>
    <lineage>
        <taxon>Bacteria</taxon>
        <taxon>Thermotogati</taxon>
        <taxon>Deinococcota</taxon>
        <taxon>Deinococci</taxon>
        <taxon>Deinococcales</taxon>
        <taxon>Deinococcaceae</taxon>
        <taxon>Deinococcus</taxon>
    </lineage>
</organism>
<reference evidence="2 3" key="1">
    <citation type="submission" date="2017-05" db="EMBL/GenBank/DDBJ databases">
        <title>The complete genome sequence of Deinococcus ficus isolated from the rhizosphere of the Ficus religiosa L. in Taiwan.</title>
        <authorList>
            <person name="Wu K.-M."/>
            <person name="Liao T.-L."/>
            <person name="Liu Y.-M."/>
            <person name="Young C.-C."/>
            <person name="Tsai S.-F."/>
        </authorList>
    </citation>
    <scope>NUCLEOTIDE SEQUENCE [LARGE SCALE GENOMIC DNA]</scope>
    <source>
        <strain evidence="2 3">CC-FR2-10</strain>
    </source>
</reference>
<evidence type="ECO:0000313" key="3">
    <source>
        <dbReference type="Proteomes" id="UP000259030"/>
    </source>
</evidence>
<sequence length="187" mass="19758">MRRRWLLLGAALFITSCSVAPLPSADADPSQARPASVQDAQDTLPDGAVLSALSGVKLSDATARSRVTAAGIAVVSSGNCTNRNISTCTSLEQVNSGTIDGIITLKNASGCALTITGGTETGHASGTYSHWNGYKLDISKTSCIGTYITTRFTRISNRGDGAPRYQSAAGNIYADEYWANHWDILYY</sequence>
<keyword evidence="1" id="KW-0732">Signal</keyword>
<evidence type="ECO:0000256" key="1">
    <source>
        <dbReference type="SAM" id="SignalP"/>
    </source>
</evidence>
<dbReference type="RefSeq" id="WP_027464098.1">
    <property type="nucleotide sequence ID" value="NZ_BNAK01000003.1"/>
</dbReference>
<keyword evidence="3" id="KW-1185">Reference proteome</keyword>
<gene>
    <name evidence="2" type="ORF">DFI_13195</name>
</gene>
<evidence type="ECO:0008006" key="4">
    <source>
        <dbReference type="Google" id="ProtNLM"/>
    </source>
</evidence>
<dbReference type="STRING" id="317577.GCA_000419625_01286"/>
<dbReference type="PROSITE" id="PS51257">
    <property type="entry name" value="PROKAR_LIPOPROTEIN"/>
    <property type="match status" value="1"/>
</dbReference>
<dbReference type="AlphaFoldDB" id="A0A221SYU9"/>
<proteinExistence type="predicted"/>
<dbReference type="EMBL" id="CP021081">
    <property type="protein sequence ID" value="ASN81822.1"/>
    <property type="molecule type" value="Genomic_DNA"/>
</dbReference>
<evidence type="ECO:0000313" key="2">
    <source>
        <dbReference type="EMBL" id="ASN81822.1"/>
    </source>
</evidence>
<feature type="chain" id="PRO_5011273582" description="Lipoprotein" evidence="1">
    <location>
        <begin position="21"/>
        <end position="187"/>
    </location>
</feature>
<protein>
    <recommendedName>
        <fullName evidence="4">Lipoprotein</fullName>
    </recommendedName>
</protein>
<name>A0A221SYU9_9DEIO</name>
<feature type="signal peptide" evidence="1">
    <location>
        <begin position="1"/>
        <end position="20"/>
    </location>
</feature>